<keyword evidence="2" id="KW-1185">Reference proteome</keyword>
<sequence length="93" mass="10530">MIPTHLKHRRNMACNYCTNSSSNSNQCLLAPWIKDVIHPTMPTHLSTGETRPVIAHFHFYSFGGTPQGCWREDRMPKSILMLTVYLLLIAGSS</sequence>
<evidence type="ECO:0000313" key="1">
    <source>
        <dbReference type="EMBL" id="KAF9504470.1"/>
    </source>
</evidence>
<dbReference type="EMBL" id="MU129222">
    <property type="protein sequence ID" value="KAF9504470.1"/>
    <property type="molecule type" value="Genomic_DNA"/>
</dbReference>
<dbReference type="AlphaFoldDB" id="A0A9P6AEK1"/>
<accession>A0A9P6AEK1</accession>
<reference evidence="1" key="1">
    <citation type="journal article" date="2020" name="Nat. Commun.">
        <title>Large-scale genome sequencing of mycorrhizal fungi provides insights into the early evolution of symbiotic traits.</title>
        <authorList>
            <person name="Miyauchi S."/>
            <person name="Kiss E."/>
            <person name="Kuo A."/>
            <person name="Drula E."/>
            <person name="Kohler A."/>
            <person name="Sanchez-Garcia M."/>
            <person name="Morin E."/>
            <person name="Andreopoulos B."/>
            <person name="Barry K.W."/>
            <person name="Bonito G."/>
            <person name="Buee M."/>
            <person name="Carver A."/>
            <person name="Chen C."/>
            <person name="Cichocki N."/>
            <person name="Clum A."/>
            <person name="Culley D."/>
            <person name="Crous P.W."/>
            <person name="Fauchery L."/>
            <person name="Girlanda M."/>
            <person name="Hayes R.D."/>
            <person name="Keri Z."/>
            <person name="LaButti K."/>
            <person name="Lipzen A."/>
            <person name="Lombard V."/>
            <person name="Magnuson J."/>
            <person name="Maillard F."/>
            <person name="Murat C."/>
            <person name="Nolan M."/>
            <person name="Ohm R.A."/>
            <person name="Pangilinan J."/>
            <person name="Pereira M.F."/>
            <person name="Perotto S."/>
            <person name="Peter M."/>
            <person name="Pfister S."/>
            <person name="Riley R."/>
            <person name="Sitrit Y."/>
            <person name="Stielow J.B."/>
            <person name="Szollosi G."/>
            <person name="Zifcakova L."/>
            <person name="Stursova M."/>
            <person name="Spatafora J.W."/>
            <person name="Tedersoo L."/>
            <person name="Vaario L.M."/>
            <person name="Yamada A."/>
            <person name="Yan M."/>
            <person name="Wang P."/>
            <person name="Xu J."/>
            <person name="Bruns T."/>
            <person name="Baldrian P."/>
            <person name="Vilgalys R."/>
            <person name="Dunand C."/>
            <person name="Henrissat B."/>
            <person name="Grigoriev I.V."/>
            <person name="Hibbett D."/>
            <person name="Nagy L.G."/>
            <person name="Martin F.M."/>
        </authorList>
    </citation>
    <scope>NUCLEOTIDE SEQUENCE</scope>
    <source>
        <strain evidence="1">UP504</strain>
    </source>
</reference>
<proteinExistence type="predicted"/>
<gene>
    <name evidence="1" type="ORF">BS47DRAFT_671165</name>
</gene>
<name>A0A9P6AEK1_9AGAM</name>
<comment type="caution">
    <text evidence="1">The sequence shown here is derived from an EMBL/GenBank/DDBJ whole genome shotgun (WGS) entry which is preliminary data.</text>
</comment>
<organism evidence="1 2">
    <name type="scientific">Hydnum rufescens UP504</name>
    <dbReference type="NCBI Taxonomy" id="1448309"/>
    <lineage>
        <taxon>Eukaryota</taxon>
        <taxon>Fungi</taxon>
        <taxon>Dikarya</taxon>
        <taxon>Basidiomycota</taxon>
        <taxon>Agaricomycotina</taxon>
        <taxon>Agaricomycetes</taxon>
        <taxon>Cantharellales</taxon>
        <taxon>Hydnaceae</taxon>
        <taxon>Hydnum</taxon>
    </lineage>
</organism>
<protein>
    <submittedName>
        <fullName evidence="1">Uncharacterized protein</fullName>
    </submittedName>
</protein>
<evidence type="ECO:0000313" key="2">
    <source>
        <dbReference type="Proteomes" id="UP000886523"/>
    </source>
</evidence>
<dbReference type="Proteomes" id="UP000886523">
    <property type="component" value="Unassembled WGS sequence"/>
</dbReference>